<proteinExistence type="predicted"/>
<protein>
    <submittedName>
        <fullName evidence="4">Uncharacterized protein LOC106178266</fullName>
    </submittedName>
</protein>
<keyword evidence="3" id="KW-1185">Reference proteome</keyword>
<evidence type="ECO:0000256" key="1">
    <source>
        <dbReference type="SAM" id="Coils"/>
    </source>
</evidence>
<dbReference type="KEGG" id="lak:106178266"/>
<evidence type="ECO:0000256" key="2">
    <source>
        <dbReference type="SAM" id="MobiDB-lite"/>
    </source>
</evidence>
<evidence type="ECO:0000313" key="4">
    <source>
        <dbReference type="RefSeq" id="XP_013416839.1"/>
    </source>
</evidence>
<dbReference type="OrthoDB" id="9992186at2759"/>
<accession>A0A1S3K347</accession>
<name>A0A1S3K347_LINAN</name>
<dbReference type="AlphaFoldDB" id="A0A1S3K347"/>
<dbReference type="Proteomes" id="UP000085678">
    <property type="component" value="Unplaced"/>
</dbReference>
<dbReference type="InParanoid" id="A0A1S3K347"/>
<keyword evidence="1" id="KW-0175">Coiled coil</keyword>
<feature type="compositionally biased region" description="Low complexity" evidence="2">
    <location>
        <begin position="1"/>
        <end position="11"/>
    </location>
</feature>
<dbReference type="GeneID" id="106178266"/>
<feature type="coiled-coil region" evidence="1">
    <location>
        <begin position="167"/>
        <end position="247"/>
    </location>
</feature>
<feature type="region of interest" description="Disordered" evidence="2">
    <location>
        <begin position="1"/>
        <end position="31"/>
    </location>
</feature>
<evidence type="ECO:0000313" key="3">
    <source>
        <dbReference type="Proteomes" id="UP000085678"/>
    </source>
</evidence>
<sequence>MTTIMAAQGAPADKKQDQAAEKPKEAEEEEEIYVPKLTPEEQDLAYELKAVMMRNIAVQQQKVKTELALHGKMDEMKKMNWRNQRLKHECELSRTNAIKLMKMFERKAKEADVKVQSMEKELQKAQEVAKKYQELYDQERTTKGVGARPPSRAAGADIDRPPSPMKIKDIIRRNEVLEAENDKLKREVHRLKQDNGELIKKVKGAQTHAINVTNALGTSEAARAELIKRLDKEKKEHDRLSRSLTKQASDWIYSRKQMQMMDEGTKWNQVGHVDVLGGEDRLYRHPVQKNVYTPKKMLPVQQWASANQSS</sequence>
<organism evidence="3 4">
    <name type="scientific">Lingula anatina</name>
    <name type="common">Brachiopod</name>
    <name type="synonym">Lingula unguis</name>
    <dbReference type="NCBI Taxonomy" id="7574"/>
    <lineage>
        <taxon>Eukaryota</taxon>
        <taxon>Metazoa</taxon>
        <taxon>Spiralia</taxon>
        <taxon>Lophotrochozoa</taxon>
        <taxon>Brachiopoda</taxon>
        <taxon>Linguliformea</taxon>
        <taxon>Lingulata</taxon>
        <taxon>Lingulida</taxon>
        <taxon>Linguloidea</taxon>
        <taxon>Lingulidae</taxon>
        <taxon>Lingula</taxon>
    </lineage>
</organism>
<feature type="region of interest" description="Disordered" evidence="2">
    <location>
        <begin position="140"/>
        <end position="165"/>
    </location>
</feature>
<feature type="compositionally biased region" description="Basic and acidic residues" evidence="2">
    <location>
        <begin position="12"/>
        <end position="25"/>
    </location>
</feature>
<gene>
    <name evidence="4" type="primary">LOC106178266</name>
</gene>
<reference evidence="4" key="1">
    <citation type="submission" date="2025-08" db="UniProtKB">
        <authorList>
            <consortium name="RefSeq"/>
        </authorList>
    </citation>
    <scope>IDENTIFICATION</scope>
    <source>
        <tissue evidence="4">Gonads</tissue>
    </source>
</reference>
<dbReference type="RefSeq" id="XP_013416839.1">
    <property type="nucleotide sequence ID" value="XM_013561385.1"/>
</dbReference>